<evidence type="ECO:0000256" key="1">
    <source>
        <dbReference type="ARBA" id="ARBA00022729"/>
    </source>
</evidence>
<accession>A0A934RC32</accession>
<dbReference type="EMBL" id="JAENII010000002">
    <property type="protein sequence ID" value="MBK1825876.1"/>
    <property type="molecule type" value="Genomic_DNA"/>
</dbReference>
<dbReference type="InterPro" id="IPR011050">
    <property type="entry name" value="Pectin_lyase_fold/virulence"/>
</dbReference>
<evidence type="ECO:0000256" key="2">
    <source>
        <dbReference type="SAM" id="SignalP"/>
    </source>
</evidence>
<dbReference type="InterPro" id="IPR013425">
    <property type="entry name" value="Autotrns_rpt"/>
</dbReference>
<protein>
    <submittedName>
        <fullName evidence="3">Uncharacterized protein</fullName>
    </submittedName>
</protein>
<gene>
    <name evidence="3" type="ORF">JIN81_02505</name>
</gene>
<keyword evidence="4" id="KW-1185">Reference proteome</keyword>
<reference evidence="3" key="1">
    <citation type="submission" date="2021-01" db="EMBL/GenBank/DDBJ databases">
        <title>Modified the classification status of verrucomicrobia.</title>
        <authorList>
            <person name="Feng X."/>
        </authorList>
    </citation>
    <scope>NUCLEOTIDE SEQUENCE</scope>
    <source>
        <strain evidence="3">KCTC 22201</strain>
    </source>
</reference>
<dbReference type="SUPFAM" id="SSF51126">
    <property type="entry name" value="Pectin lyase-like"/>
    <property type="match status" value="1"/>
</dbReference>
<proteinExistence type="predicted"/>
<feature type="chain" id="PRO_5036886556" evidence="2">
    <location>
        <begin position="28"/>
        <end position="956"/>
    </location>
</feature>
<name>A0A934RC32_9BACT</name>
<dbReference type="AlphaFoldDB" id="A0A934RC32"/>
<feature type="signal peptide" evidence="2">
    <location>
        <begin position="1"/>
        <end position="27"/>
    </location>
</feature>
<dbReference type="Proteomes" id="UP000658278">
    <property type="component" value="Unassembled WGS sequence"/>
</dbReference>
<organism evidence="3 4">
    <name type="scientific">Haloferula rosea</name>
    <dbReference type="NCBI Taxonomy" id="490093"/>
    <lineage>
        <taxon>Bacteria</taxon>
        <taxon>Pseudomonadati</taxon>
        <taxon>Verrucomicrobiota</taxon>
        <taxon>Verrucomicrobiia</taxon>
        <taxon>Verrucomicrobiales</taxon>
        <taxon>Verrucomicrobiaceae</taxon>
        <taxon>Haloferula</taxon>
    </lineage>
</organism>
<keyword evidence="1 2" id="KW-0732">Signal</keyword>
<sequence length="956" mass="95609">MKLPNNLKSWALPTMAMSLAFPAVSYAAQPSDTEWNAGGDGNWADSTWTGVIPTTGSLAGILTGDTVTVAAPAASDLEQLVIAGSSTLLVNSSIGIVGTDKIDNDPDPDTPATGLFVSAGTLSINSGGSLSVNTGGEFKVAESNTANLNLSAGAAITTDRLVILGLEGGALGTLTQTDGTLTHTGTEFRIGNFDGVGVYDISGGTASINTLKVGYAGLGNGSFNVSGASTNVTLNGTTSIGWDSRSSGSISVSDGTVNLNRIRIGVAGGVPTSGTRTAAFTQSGGTVDFSDRIDIGSSTPSAMLNSYSISGGSLTVTNTISVGAGAEANGTFNVSGTGDAEARVIIVAPEANSTGNVVVTGGGLTVVDEITVGPNPSPTASASVTVSDDGFLETDNLRLRNGSVTQSGEFSEVFIPAGGGGFFVGLDTTGDATYSMEDGTLTSETRLRIGVGATGTNLFDQTGGEVIINNRLDVVENGGASSTYQISGGTLSTTGDAFIGAFGSGTGLFDVSGSADVMIGGNMAIGRNSTVGLVNLTSGVVTANEIILGENAAGGSMLDVSGDASLSGTSLKLQNGTLNQSDIDSLVDITGELRMGADGSVDATYNMQGGMLVTGSRMHFSFGATPRNVTFNQTGGDVEIGARIDIGEVAGPTNSYDISGGSLSLTGGDSRILVGAFGDGTGSLNVSGTAEVDAGSIVLGESPTAVGTVNLDGGVLITDLIKTGGAAAGTQTLNLNGGTIRAASNVTDLISGNLPSNLLAGGVTFDVPDASWSVITNSVMTGVGGLTKIGPGKLTVTGVQAYTGDTRVEEGVLCIEEPFLDSGSNVYLYTGTELDLVFDASMTIGTLFIDDVAQAPGTFNSSNTPLITGLGELESTTGGTSADPEIVSITRVGSTVTIVMTGEPNTTYVCQSSLDLSGFAPIATTPSTVTTDGNGDAIFTVDATEDRKFYVVEEAP</sequence>
<evidence type="ECO:0000313" key="4">
    <source>
        <dbReference type="Proteomes" id="UP000658278"/>
    </source>
</evidence>
<evidence type="ECO:0000313" key="3">
    <source>
        <dbReference type="EMBL" id="MBK1825876.1"/>
    </source>
</evidence>
<dbReference type="NCBIfam" id="TIGR02601">
    <property type="entry name" value="autotrns_rpt"/>
    <property type="match status" value="1"/>
</dbReference>
<dbReference type="RefSeq" id="WP_200275983.1">
    <property type="nucleotide sequence ID" value="NZ_JAENII010000002.1"/>
</dbReference>
<comment type="caution">
    <text evidence="3">The sequence shown here is derived from an EMBL/GenBank/DDBJ whole genome shotgun (WGS) entry which is preliminary data.</text>
</comment>